<protein>
    <submittedName>
        <fullName evidence="1">(salmon louse) hypothetical protein</fullName>
    </submittedName>
</protein>
<accession>A0A7R8D6R0</accession>
<dbReference type="AlphaFoldDB" id="A0A7R8D6R0"/>
<proteinExistence type="predicted"/>
<keyword evidence="2" id="KW-1185">Reference proteome</keyword>
<reference evidence="1" key="1">
    <citation type="submission" date="2021-02" db="EMBL/GenBank/DDBJ databases">
        <authorList>
            <person name="Bekaert M."/>
        </authorList>
    </citation>
    <scope>NUCLEOTIDE SEQUENCE</scope>
    <source>
        <strain evidence="1">IoA-00</strain>
    </source>
</reference>
<sequence>MPETEELSSKSPDILPIIQLWTQLKHRFNDKIVTQDEELAESKSLEYRISNLENQIFKLRQERSSLNSVIAQQQNTLTQFCSLQKERELARIRCSKLENELVIKSEELSVVAVERKFDIESLETKHIQELGKIKLNQEREIREMKQKFEERLSSIIRSFEEKEAQARNNFLQTLDLKEKEMHNTTERYESKFVNLEDQILCMREAHRESPSVQPRMSSDVERFYKKRLADMRTYYENKLQSPTQPKSVKEKKKISFNIPEESEPNKKFIFKI</sequence>
<name>A0A7R8D6R0_LEPSM</name>
<dbReference type="EMBL" id="HG994587">
    <property type="protein sequence ID" value="CAF3020058.1"/>
    <property type="molecule type" value="Genomic_DNA"/>
</dbReference>
<gene>
    <name evidence="1" type="ORF">LSAA_14071</name>
</gene>
<evidence type="ECO:0000313" key="2">
    <source>
        <dbReference type="Proteomes" id="UP000675881"/>
    </source>
</evidence>
<evidence type="ECO:0000313" key="1">
    <source>
        <dbReference type="EMBL" id="CAF3020058.1"/>
    </source>
</evidence>
<organism evidence="1 2">
    <name type="scientific">Lepeophtheirus salmonis</name>
    <name type="common">Salmon louse</name>
    <name type="synonym">Caligus salmonis</name>
    <dbReference type="NCBI Taxonomy" id="72036"/>
    <lineage>
        <taxon>Eukaryota</taxon>
        <taxon>Metazoa</taxon>
        <taxon>Ecdysozoa</taxon>
        <taxon>Arthropoda</taxon>
        <taxon>Crustacea</taxon>
        <taxon>Multicrustacea</taxon>
        <taxon>Hexanauplia</taxon>
        <taxon>Copepoda</taxon>
        <taxon>Siphonostomatoida</taxon>
        <taxon>Caligidae</taxon>
        <taxon>Lepeophtheirus</taxon>
    </lineage>
</organism>
<dbReference type="Proteomes" id="UP000675881">
    <property type="component" value="Chromosome 8"/>
</dbReference>